<dbReference type="Proteomes" id="UP000249135">
    <property type="component" value="Unassembled WGS sequence"/>
</dbReference>
<feature type="transmembrane region" description="Helical" evidence="7">
    <location>
        <begin position="138"/>
        <end position="160"/>
    </location>
</feature>
<dbReference type="InterPro" id="IPR003661">
    <property type="entry name" value="HisK_dim/P_dom"/>
</dbReference>
<evidence type="ECO:0000256" key="3">
    <source>
        <dbReference type="ARBA" id="ARBA00022553"/>
    </source>
</evidence>
<gene>
    <name evidence="10" type="ORF">DI563_25250</name>
</gene>
<evidence type="ECO:0000256" key="2">
    <source>
        <dbReference type="ARBA" id="ARBA00012438"/>
    </source>
</evidence>
<keyword evidence="3 6" id="KW-0597">Phosphoprotein</keyword>
<evidence type="ECO:0000259" key="8">
    <source>
        <dbReference type="PROSITE" id="PS50109"/>
    </source>
</evidence>
<dbReference type="InterPro" id="IPR003594">
    <property type="entry name" value="HATPase_dom"/>
</dbReference>
<dbReference type="PANTHER" id="PTHR43047:SF9">
    <property type="entry name" value="HISTIDINE KINASE"/>
    <property type="match status" value="1"/>
</dbReference>
<evidence type="ECO:0000313" key="10">
    <source>
        <dbReference type="EMBL" id="PZQ65812.1"/>
    </source>
</evidence>
<dbReference type="InterPro" id="IPR036097">
    <property type="entry name" value="HisK_dim/P_sf"/>
</dbReference>
<organism evidence="10 11">
    <name type="scientific">Variovorax paradoxus</name>
    <dbReference type="NCBI Taxonomy" id="34073"/>
    <lineage>
        <taxon>Bacteria</taxon>
        <taxon>Pseudomonadati</taxon>
        <taxon>Pseudomonadota</taxon>
        <taxon>Betaproteobacteria</taxon>
        <taxon>Burkholderiales</taxon>
        <taxon>Comamonadaceae</taxon>
        <taxon>Variovorax</taxon>
    </lineage>
</organism>
<feature type="modified residue" description="4-aspartylphosphate" evidence="6">
    <location>
        <position position="490"/>
    </location>
</feature>
<dbReference type="SUPFAM" id="SSF52172">
    <property type="entry name" value="CheY-like"/>
    <property type="match status" value="1"/>
</dbReference>
<proteinExistence type="predicted"/>
<dbReference type="EC" id="2.7.13.3" evidence="2"/>
<reference evidence="10 11" key="1">
    <citation type="submission" date="2017-08" db="EMBL/GenBank/DDBJ databases">
        <title>Infants hospitalized years apart are colonized by the same room-sourced microbial strains.</title>
        <authorList>
            <person name="Brooks B."/>
            <person name="Olm M.R."/>
            <person name="Firek B.A."/>
            <person name="Baker R."/>
            <person name="Thomas B.C."/>
            <person name="Morowitz M.J."/>
            <person name="Banfield J.F."/>
        </authorList>
    </citation>
    <scope>NUCLEOTIDE SEQUENCE [LARGE SCALE GENOMIC DNA]</scope>
    <source>
        <strain evidence="10">S2_005_003_R2_41</strain>
    </source>
</reference>
<comment type="catalytic activity">
    <reaction evidence="1">
        <text>ATP + protein L-histidine = ADP + protein N-phospho-L-histidine.</text>
        <dbReference type="EC" id="2.7.13.3"/>
    </reaction>
</comment>
<dbReference type="PROSITE" id="PS50110">
    <property type="entry name" value="RESPONSE_REGULATORY"/>
    <property type="match status" value="1"/>
</dbReference>
<dbReference type="GO" id="GO:0005886">
    <property type="term" value="C:plasma membrane"/>
    <property type="evidence" value="ECO:0007669"/>
    <property type="project" value="TreeGrafter"/>
</dbReference>
<dbReference type="PANTHER" id="PTHR43047">
    <property type="entry name" value="TWO-COMPONENT HISTIDINE PROTEIN KINASE"/>
    <property type="match status" value="1"/>
</dbReference>
<dbReference type="Pfam" id="PF02518">
    <property type="entry name" value="HATPase_c"/>
    <property type="match status" value="1"/>
</dbReference>
<evidence type="ECO:0000256" key="7">
    <source>
        <dbReference type="SAM" id="Phobius"/>
    </source>
</evidence>
<dbReference type="SUPFAM" id="SSF55874">
    <property type="entry name" value="ATPase domain of HSP90 chaperone/DNA topoisomerase II/histidine kinase"/>
    <property type="match status" value="1"/>
</dbReference>
<dbReference type="GO" id="GO:0009927">
    <property type="term" value="F:histidine phosphotransfer kinase activity"/>
    <property type="evidence" value="ECO:0007669"/>
    <property type="project" value="TreeGrafter"/>
</dbReference>
<dbReference type="GO" id="GO:0000155">
    <property type="term" value="F:phosphorelay sensor kinase activity"/>
    <property type="evidence" value="ECO:0007669"/>
    <property type="project" value="InterPro"/>
</dbReference>
<sequence>MESDKAKHWTPGDLLTGYFQRPEGAAFDTERAQAIVRLIVILAIALYVVPMAIMGFMPRIAMHLLLALYVFYVPYSLGLIYWINRQPGNKPFRRALTIGMDYTAMALTFGVGSASVMPLFAVLIWVTVGNGLRFGTSYLIGSTVLALVVIATSALTNDYLRSQPHLVATLVATTLVVPGYIYILQDRLQRAYRAEQEASLSKSRFLAQASHDLRQPIHAISLFTACLRETGLQPKELQMVDNIDRSLQSVSRLFKSLLDVSTLDSGKVMPKWEVVEIEKILDDVVQQNAEAAKRSGGAIRIIGGNHVVRIDRALLTTMLQNIVNNAVKYAPGSPILIGCRRRGATLTVEVYDQGPGIEVVHEGRVFEEFYQVRQRGDRDLEGVGLGLPIVRRLSTLLGLEVTLRSQVGHGTRVRIEGLRLVDRQHTRHGLQRAETQRPHSGIRGLKVLLVEDDAAVLAATASLLERWGCEVQAELAIPTASEHCDLLVTDYDLGGGVTGTECIAVVRGQLGWHVPAVIMSGHDEARVREDLGDADIPIMSKPVQPSELRSILSSRALDVACAP</sequence>
<dbReference type="SMART" id="SM00388">
    <property type="entry name" value="HisKA"/>
    <property type="match status" value="1"/>
</dbReference>
<feature type="transmembrane region" description="Helical" evidence="7">
    <location>
        <begin position="64"/>
        <end position="83"/>
    </location>
</feature>
<feature type="transmembrane region" description="Helical" evidence="7">
    <location>
        <begin position="103"/>
        <end position="126"/>
    </location>
</feature>
<dbReference type="InterPro" id="IPR004358">
    <property type="entry name" value="Sig_transdc_His_kin-like_C"/>
</dbReference>
<evidence type="ECO:0000256" key="5">
    <source>
        <dbReference type="ARBA" id="ARBA00022777"/>
    </source>
</evidence>
<evidence type="ECO:0000259" key="9">
    <source>
        <dbReference type="PROSITE" id="PS50110"/>
    </source>
</evidence>
<dbReference type="InterPro" id="IPR005467">
    <property type="entry name" value="His_kinase_dom"/>
</dbReference>
<dbReference type="Pfam" id="PF00512">
    <property type="entry name" value="HisKA"/>
    <property type="match status" value="1"/>
</dbReference>
<feature type="transmembrane region" description="Helical" evidence="7">
    <location>
        <begin position="34"/>
        <end position="57"/>
    </location>
</feature>
<dbReference type="InterPro" id="IPR036890">
    <property type="entry name" value="HATPase_C_sf"/>
</dbReference>
<accession>A0A2W5PJG0</accession>
<keyword evidence="7" id="KW-0472">Membrane</keyword>
<evidence type="ECO:0000256" key="6">
    <source>
        <dbReference type="PROSITE-ProRule" id="PRU00169"/>
    </source>
</evidence>
<dbReference type="Gene3D" id="1.10.287.130">
    <property type="match status" value="1"/>
</dbReference>
<feature type="domain" description="Response regulatory" evidence="9">
    <location>
        <begin position="446"/>
        <end position="556"/>
    </location>
</feature>
<name>A0A2W5PJG0_VARPD</name>
<dbReference type="SMART" id="SM00448">
    <property type="entry name" value="REC"/>
    <property type="match status" value="1"/>
</dbReference>
<evidence type="ECO:0000256" key="1">
    <source>
        <dbReference type="ARBA" id="ARBA00000085"/>
    </source>
</evidence>
<dbReference type="Pfam" id="PF00072">
    <property type="entry name" value="Response_reg"/>
    <property type="match status" value="1"/>
</dbReference>
<protein>
    <recommendedName>
        <fullName evidence="2">histidine kinase</fullName>
        <ecNumber evidence="2">2.7.13.3</ecNumber>
    </recommendedName>
</protein>
<dbReference type="InterPro" id="IPR001789">
    <property type="entry name" value="Sig_transdc_resp-reg_receiver"/>
</dbReference>
<keyword evidence="7" id="KW-0812">Transmembrane</keyword>
<dbReference type="EMBL" id="QFPP01000483">
    <property type="protein sequence ID" value="PZQ65812.1"/>
    <property type="molecule type" value="Genomic_DNA"/>
</dbReference>
<dbReference type="PROSITE" id="PS50109">
    <property type="entry name" value="HIS_KIN"/>
    <property type="match status" value="1"/>
</dbReference>
<dbReference type="AlphaFoldDB" id="A0A2W5PJG0"/>
<dbReference type="CDD" id="cd00156">
    <property type="entry name" value="REC"/>
    <property type="match status" value="1"/>
</dbReference>
<feature type="transmembrane region" description="Helical" evidence="7">
    <location>
        <begin position="166"/>
        <end position="184"/>
    </location>
</feature>
<dbReference type="PRINTS" id="PR00344">
    <property type="entry name" value="BCTRLSENSOR"/>
</dbReference>
<dbReference type="SUPFAM" id="SSF47384">
    <property type="entry name" value="Homodimeric domain of signal transducing histidine kinase"/>
    <property type="match status" value="1"/>
</dbReference>
<dbReference type="InterPro" id="IPR011006">
    <property type="entry name" value="CheY-like_superfamily"/>
</dbReference>
<dbReference type="CDD" id="cd00082">
    <property type="entry name" value="HisKA"/>
    <property type="match status" value="1"/>
</dbReference>
<keyword evidence="4" id="KW-0808">Transferase</keyword>
<dbReference type="Gene3D" id="3.40.50.2300">
    <property type="match status" value="1"/>
</dbReference>
<keyword evidence="7" id="KW-1133">Transmembrane helix</keyword>
<evidence type="ECO:0000313" key="11">
    <source>
        <dbReference type="Proteomes" id="UP000249135"/>
    </source>
</evidence>
<keyword evidence="5 10" id="KW-0418">Kinase</keyword>
<dbReference type="SMART" id="SM00387">
    <property type="entry name" value="HATPase_c"/>
    <property type="match status" value="1"/>
</dbReference>
<comment type="caution">
    <text evidence="10">The sequence shown here is derived from an EMBL/GenBank/DDBJ whole genome shotgun (WGS) entry which is preliminary data.</text>
</comment>
<evidence type="ECO:0000256" key="4">
    <source>
        <dbReference type="ARBA" id="ARBA00022679"/>
    </source>
</evidence>
<dbReference type="Gene3D" id="3.30.565.10">
    <property type="entry name" value="Histidine kinase-like ATPase, C-terminal domain"/>
    <property type="match status" value="1"/>
</dbReference>
<feature type="domain" description="Histidine kinase" evidence="8">
    <location>
        <begin position="208"/>
        <end position="416"/>
    </location>
</feature>